<keyword evidence="5" id="KW-0732">Signal</keyword>
<dbReference type="EMBL" id="LN555523">
    <property type="protein sequence ID" value="CED93350.1"/>
    <property type="molecule type" value="Genomic_DNA"/>
</dbReference>
<keyword evidence="4" id="KW-0788">Thiol protease</keyword>
<keyword evidence="2" id="KW-0645">Protease</keyword>
<evidence type="ECO:0000256" key="4">
    <source>
        <dbReference type="ARBA" id="ARBA00022807"/>
    </source>
</evidence>
<evidence type="ECO:0000256" key="3">
    <source>
        <dbReference type="ARBA" id="ARBA00022801"/>
    </source>
</evidence>
<feature type="chain" id="PRO_5012662872" evidence="5">
    <location>
        <begin position="27"/>
        <end position="440"/>
    </location>
</feature>
<keyword evidence="9" id="KW-1185">Reference proteome</keyword>
<evidence type="ECO:0000256" key="5">
    <source>
        <dbReference type="SAM" id="SignalP"/>
    </source>
</evidence>
<dbReference type="Pfam" id="PF08239">
    <property type="entry name" value="SH3_3"/>
    <property type="match status" value="4"/>
</dbReference>
<sequence length="440" mass="45944">MLNRKIAIGVSVPAMALALSATVSFANSNEGTVTADALNVRSGPSTSYSITTKIYKGNKVEILETSNGWHKIKTSNGTIGWVSGSYISVSSGSTSQTSYKATVNATSLNVRSGAGTSYSVITKLSKGTVVDVIESASNGWKKIKTSSGTTGWVSGEYLTKGVVENSTSQTSYKATVNATSLNVRSGAGTSYSVITKLSKGTVVDVIESASNGWKKIKTSSGTTGWVSGDYLTKGVVENSTSQTSYKATVNATSLNVRSGAGTSYSVITKLSKGTVVDVIESASNGWKKIKTSSGTTGWVSGDYLTKGVVENSTSSTNKVQAVLDLAEKQLGKPYVWGAEGPNSFDCSGLIYYVYKNAAGITLPRTSAAQYSAGVAVSKSNLKAGDLIFSSTDGTGNITHVAIYAGNGKMIHAPRSGKNVEKVDMNTNYWNKAYVGARRVL</sequence>
<evidence type="ECO:0000313" key="9">
    <source>
        <dbReference type="Proteomes" id="UP000245622"/>
    </source>
</evidence>
<feature type="domain" description="SH3b" evidence="6">
    <location>
        <begin position="171"/>
        <end position="235"/>
    </location>
</feature>
<dbReference type="InterPro" id="IPR038765">
    <property type="entry name" value="Papain-like_cys_pep_sf"/>
</dbReference>
<organism evidence="8 9">
    <name type="scientific">Romboutsia ilealis</name>
    <dbReference type="NCBI Taxonomy" id="1115758"/>
    <lineage>
        <taxon>Bacteria</taxon>
        <taxon>Bacillati</taxon>
        <taxon>Bacillota</taxon>
        <taxon>Clostridia</taxon>
        <taxon>Peptostreptococcales</taxon>
        <taxon>Peptostreptococcaceae</taxon>
        <taxon>Romboutsia</taxon>
    </lineage>
</organism>
<keyword evidence="3" id="KW-0378">Hydrolase</keyword>
<evidence type="ECO:0000256" key="1">
    <source>
        <dbReference type="ARBA" id="ARBA00007074"/>
    </source>
</evidence>
<name>A0A1V1HZF0_9FIRM</name>
<dbReference type="GO" id="GO:0008234">
    <property type="term" value="F:cysteine-type peptidase activity"/>
    <property type="evidence" value="ECO:0007669"/>
    <property type="project" value="UniProtKB-KW"/>
</dbReference>
<evidence type="ECO:0000256" key="2">
    <source>
        <dbReference type="ARBA" id="ARBA00022670"/>
    </source>
</evidence>
<evidence type="ECO:0000259" key="7">
    <source>
        <dbReference type="PROSITE" id="PS51935"/>
    </source>
</evidence>
<proteinExistence type="inferred from homology"/>
<feature type="domain" description="NlpC/P60" evidence="7">
    <location>
        <begin position="316"/>
        <end position="440"/>
    </location>
</feature>
<evidence type="ECO:0000259" key="6">
    <source>
        <dbReference type="PROSITE" id="PS51781"/>
    </source>
</evidence>
<dbReference type="Pfam" id="PF00877">
    <property type="entry name" value="NLPC_P60"/>
    <property type="match status" value="1"/>
</dbReference>
<feature type="domain" description="SH3b" evidence="6">
    <location>
        <begin position="244"/>
        <end position="308"/>
    </location>
</feature>
<dbReference type="InterPro" id="IPR000064">
    <property type="entry name" value="NLP_P60_dom"/>
</dbReference>
<gene>
    <name evidence="8" type="ORF">CRIB_597</name>
</gene>
<dbReference type="InterPro" id="IPR003646">
    <property type="entry name" value="SH3-like_bac-type"/>
</dbReference>
<protein>
    <submittedName>
        <fullName evidence="8">SH3 domain protein</fullName>
    </submittedName>
</protein>
<dbReference type="SUPFAM" id="SSF54001">
    <property type="entry name" value="Cysteine proteinases"/>
    <property type="match status" value="1"/>
</dbReference>
<dbReference type="InterPro" id="IPR052354">
    <property type="entry name" value="Cell_Wall_Dynamics_Protein"/>
</dbReference>
<feature type="domain" description="SH3b" evidence="6">
    <location>
        <begin position="28"/>
        <end position="91"/>
    </location>
</feature>
<dbReference type="PROSITE" id="PS51935">
    <property type="entry name" value="NLPC_P60"/>
    <property type="match status" value="1"/>
</dbReference>
<dbReference type="PANTHER" id="PTHR34408:SF1">
    <property type="entry name" value="GLYCOSYL HYDROLASE FAMILY 19 DOMAIN-CONTAINING PROTEIN HI_1415"/>
    <property type="match status" value="1"/>
</dbReference>
<dbReference type="PANTHER" id="PTHR34408">
    <property type="entry name" value="FAMILY PROTEIN, PUTATIVE-RELATED"/>
    <property type="match status" value="1"/>
</dbReference>
<dbReference type="GeneID" id="82204782"/>
<dbReference type="RefSeq" id="WP_180703077.1">
    <property type="nucleotide sequence ID" value="NZ_LN555523.1"/>
</dbReference>
<feature type="signal peptide" evidence="5">
    <location>
        <begin position="1"/>
        <end position="26"/>
    </location>
</feature>
<dbReference type="Gene3D" id="3.90.1720.10">
    <property type="entry name" value="endopeptidase domain like (from Nostoc punctiforme)"/>
    <property type="match status" value="1"/>
</dbReference>
<dbReference type="GO" id="GO:0006508">
    <property type="term" value="P:proteolysis"/>
    <property type="evidence" value="ECO:0007669"/>
    <property type="project" value="UniProtKB-KW"/>
</dbReference>
<evidence type="ECO:0000313" key="8">
    <source>
        <dbReference type="EMBL" id="CED93350.1"/>
    </source>
</evidence>
<dbReference type="Proteomes" id="UP000245622">
    <property type="component" value="Chromosome 1"/>
</dbReference>
<dbReference type="PROSITE" id="PS51781">
    <property type="entry name" value="SH3B"/>
    <property type="match status" value="4"/>
</dbReference>
<dbReference type="SMART" id="SM00287">
    <property type="entry name" value="SH3b"/>
    <property type="match status" value="4"/>
</dbReference>
<feature type="domain" description="SH3b" evidence="6">
    <location>
        <begin position="98"/>
        <end position="162"/>
    </location>
</feature>
<dbReference type="AlphaFoldDB" id="A0A1V1HZF0"/>
<reference evidence="8 9" key="1">
    <citation type="submission" date="2014-04" db="EMBL/GenBank/DDBJ databases">
        <authorList>
            <person name="Hornung B.V."/>
        </authorList>
    </citation>
    <scope>NUCLEOTIDE SEQUENCE [LARGE SCALE GENOMIC DNA]</scope>
    <source>
        <strain evidence="8 9">CRIB</strain>
    </source>
</reference>
<comment type="similarity">
    <text evidence="1">Belongs to the peptidase C40 family.</text>
</comment>
<dbReference type="KEGG" id="ril:CRIB_597"/>
<dbReference type="Gene3D" id="2.30.30.40">
    <property type="entry name" value="SH3 Domains"/>
    <property type="match status" value="4"/>
</dbReference>
<accession>A0A1V1HZF0</accession>